<dbReference type="GO" id="GO:0016787">
    <property type="term" value="F:hydrolase activity"/>
    <property type="evidence" value="ECO:0007669"/>
    <property type="project" value="UniProtKB-KW"/>
</dbReference>
<feature type="domain" description="Peptidase M24" evidence="3">
    <location>
        <begin position="3"/>
        <end position="167"/>
    </location>
</feature>
<dbReference type="PANTHER" id="PTHR46112">
    <property type="entry name" value="AMINOPEPTIDASE"/>
    <property type="match status" value="1"/>
</dbReference>
<dbReference type="Gene3D" id="3.90.230.10">
    <property type="entry name" value="Creatinase/methionine aminopeptidase superfamily"/>
    <property type="match status" value="1"/>
</dbReference>
<dbReference type="GO" id="GO:0046872">
    <property type="term" value="F:metal ion binding"/>
    <property type="evidence" value="ECO:0007669"/>
    <property type="project" value="UniProtKB-KW"/>
</dbReference>
<evidence type="ECO:0000256" key="2">
    <source>
        <dbReference type="ARBA" id="ARBA00022801"/>
    </source>
</evidence>
<dbReference type="EMBL" id="BARW01033080">
    <property type="protein sequence ID" value="GAJ05933.1"/>
    <property type="molecule type" value="Genomic_DNA"/>
</dbReference>
<dbReference type="AlphaFoldDB" id="X1TKS9"/>
<name>X1TKS9_9ZZZZ</name>
<protein>
    <recommendedName>
        <fullName evidence="3">Peptidase M24 domain-containing protein</fullName>
    </recommendedName>
</protein>
<dbReference type="InterPro" id="IPR001714">
    <property type="entry name" value="Pept_M24_MAP"/>
</dbReference>
<keyword evidence="2" id="KW-0378">Hydrolase</keyword>
<dbReference type="PROSITE" id="PS00491">
    <property type="entry name" value="PROLINE_PEPTIDASE"/>
    <property type="match status" value="1"/>
</dbReference>
<dbReference type="InterPro" id="IPR050659">
    <property type="entry name" value="Peptidase_M24B"/>
</dbReference>
<keyword evidence="1" id="KW-0479">Metal-binding</keyword>
<reference evidence="4" key="1">
    <citation type="journal article" date="2014" name="Front. Microbiol.">
        <title>High frequency of phylogenetically diverse reductive dehalogenase-homologous genes in deep subseafloor sedimentary metagenomes.</title>
        <authorList>
            <person name="Kawai M."/>
            <person name="Futagami T."/>
            <person name="Toyoda A."/>
            <person name="Takaki Y."/>
            <person name="Nishi S."/>
            <person name="Hori S."/>
            <person name="Arai W."/>
            <person name="Tsubouchi T."/>
            <person name="Morono Y."/>
            <person name="Uchiyama I."/>
            <person name="Ito T."/>
            <person name="Fujiyama A."/>
            <person name="Inagaki F."/>
            <person name="Takami H."/>
        </authorList>
    </citation>
    <scope>NUCLEOTIDE SEQUENCE</scope>
    <source>
        <strain evidence="4">Expedition CK06-06</strain>
    </source>
</reference>
<dbReference type="SUPFAM" id="SSF55920">
    <property type="entry name" value="Creatinase/aminopeptidase"/>
    <property type="match status" value="1"/>
</dbReference>
<dbReference type="Pfam" id="PF00557">
    <property type="entry name" value="Peptidase_M24"/>
    <property type="match status" value="1"/>
</dbReference>
<dbReference type="InterPro" id="IPR001131">
    <property type="entry name" value="Peptidase_M24B_aminopep-P_CS"/>
</dbReference>
<evidence type="ECO:0000259" key="3">
    <source>
        <dbReference type="Pfam" id="PF00557"/>
    </source>
</evidence>
<evidence type="ECO:0000313" key="4">
    <source>
        <dbReference type="EMBL" id="GAJ05933.1"/>
    </source>
</evidence>
<organism evidence="4">
    <name type="scientific">marine sediment metagenome</name>
    <dbReference type="NCBI Taxonomy" id="412755"/>
    <lineage>
        <taxon>unclassified sequences</taxon>
        <taxon>metagenomes</taxon>
        <taxon>ecological metagenomes</taxon>
    </lineage>
</organism>
<evidence type="ECO:0000256" key="1">
    <source>
        <dbReference type="ARBA" id="ARBA00022723"/>
    </source>
</evidence>
<sequence>MRCEGAERVSFESIVASGKNSALPHATPGFKKIEKGDFVIIDYGAVYGGYHSDETCTFVVESVTDRQKEIYSIVKDAHGRALDSVRAGVACREVDRIVRDHIEGAGFGKHFSHGTGHGVGLDVHEAPRLFTKADGSLEAGMVVTIEPGVYIPDLWGVRIEDMVLVKEDGCEVLTRIPKDLRILG</sequence>
<dbReference type="PRINTS" id="PR00599">
    <property type="entry name" value="MAPEPTIDASE"/>
</dbReference>
<proteinExistence type="predicted"/>
<comment type="caution">
    <text evidence="4">The sequence shown here is derived from an EMBL/GenBank/DDBJ whole genome shotgun (WGS) entry which is preliminary data.</text>
</comment>
<dbReference type="InterPro" id="IPR000994">
    <property type="entry name" value="Pept_M24"/>
</dbReference>
<dbReference type="InterPro" id="IPR036005">
    <property type="entry name" value="Creatinase/aminopeptidase-like"/>
</dbReference>
<accession>X1TKS9</accession>
<dbReference type="PANTHER" id="PTHR46112:SF3">
    <property type="entry name" value="AMINOPEPTIDASE YPDF"/>
    <property type="match status" value="1"/>
</dbReference>
<gene>
    <name evidence="4" type="ORF">S12H4_52190</name>
</gene>